<dbReference type="SUPFAM" id="SSF50475">
    <property type="entry name" value="FMN-binding split barrel"/>
    <property type="match status" value="1"/>
</dbReference>
<dbReference type="Gene3D" id="2.30.110.10">
    <property type="entry name" value="Electron Transport, Fmn-binding Protein, Chain A"/>
    <property type="match status" value="1"/>
</dbReference>
<dbReference type="Proteomes" id="UP001589750">
    <property type="component" value="Unassembled WGS sequence"/>
</dbReference>
<dbReference type="RefSeq" id="WP_170215263.1">
    <property type="nucleotide sequence ID" value="NZ_JBHMDG010000008.1"/>
</dbReference>
<sequence>MTIPRSSPCPWRGLSDGQTLDHLGVEECWRLLGSQSFGRLSFSVDDRVQVALTPYVARTSRVFLRAAAFGSVARRVVTRPVTLQIDDLSGDHHATWSVTATGTAHHVDDAATLAALWTPVRPAPWGVGQESLWIELLPDEVHGQRIRD</sequence>
<comment type="caution">
    <text evidence="1">The sequence shown here is derived from an EMBL/GenBank/DDBJ whole genome shotgun (WGS) entry which is preliminary data.</text>
</comment>
<dbReference type="InterPro" id="IPR024747">
    <property type="entry name" value="Pyridox_Oxase-rel"/>
</dbReference>
<protein>
    <submittedName>
        <fullName evidence="1">Pyridoxamine 5'-phosphate oxidase family protein</fullName>
    </submittedName>
</protein>
<evidence type="ECO:0000313" key="1">
    <source>
        <dbReference type="EMBL" id="MFB9312774.1"/>
    </source>
</evidence>
<proteinExistence type="predicted"/>
<organism evidence="1 2">
    <name type="scientific">Nocardioides plantarum</name>
    <dbReference type="NCBI Taxonomy" id="29299"/>
    <lineage>
        <taxon>Bacteria</taxon>
        <taxon>Bacillati</taxon>
        <taxon>Actinomycetota</taxon>
        <taxon>Actinomycetes</taxon>
        <taxon>Propionibacteriales</taxon>
        <taxon>Nocardioidaceae</taxon>
        <taxon>Nocardioides</taxon>
    </lineage>
</organism>
<name>A0ABV5KAT8_9ACTN</name>
<dbReference type="Pfam" id="PF12900">
    <property type="entry name" value="Pyridox_ox_2"/>
    <property type="match status" value="1"/>
</dbReference>
<keyword evidence="2" id="KW-1185">Reference proteome</keyword>
<gene>
    <name evidence="1" type="ORF">ACFFRI_06925</name>
</gene>
<evidence type="ECO:0000313" key="2">
    <source>
        <dbReference type="Proteomes" id="UP001589750"/>
    </source>
</evidence>
<reference evidence="1 2" key="1">
    <citation type="submission" date="2024-09" db="EMBL/GenBank/DDBJ databases">
        <authorList>
            <person name="Sun Q."/>
            <person name="Mori K."/>
        </authorList>
    </citation>
    <scope>NUCLEOTIDE SEQUENCE [LARGE SCALE GENOMIC DNA]</scope>
    <source>
        <strain evidence="1 2">JCM 9626</strain>
    </source>
</reference>
<accession>A0ABV5KAT8</accession>
<dbReference type="EMBL" id="JBHMDG010000008">
    <property type="protein sequence ID" value="MFB9312774.1"/>
    <property type="molecule type" value="Genomic_DNA"/>
</dbReference>
<dbReference type="InterPro" id="IPR012349">
    <property type="entry name" value="Split_barrel_FMN-bd"/>
</dbReference>